<dbReference type="EMBL" id="CP159253">
    <property type="protein sequence ID" value="XCG49349.1"/>
    <property type="molecule type" value="Genomic_DNA"/>
</dbReference>
<evidence type="ECO:0000256" key="4">
    <source>
        <dbReference type="ARBA" id="ARBA00022475"/>
    </source>
</evidence>
<protein>
    <recommendedName>
        <fullName evidence="3">histidine kinase</fullName>
        <ecNumber evidence="3">2.7.13.3</ecNumber>
    </recommendedName>
</protein>
<keyword evidence="7" id="KW-0808">Transferase</keyword>
<dbReference type="SUPFAM" id="SSF55785">
    <property type="entry name" value="PYP-like sensor domain (PAS domain)"/>
    <property type="match status" value="2"/>
</dbReference>
<dbReference type="Gene3D" id="3.30.450.20">
    <property type="entry name" value="PAS domain"/>
    <property type="match status" value="2"/>
</dbReference>
<dbReference type="InterPro" id="IPR005467">
    <property type="entry name" value="His_kinase_dom"/>
</dbReference>
<proteinExistence type="predicted"/>
<dbReference type="InterPro" id="IPR035965">
    <property type="entry name" value="PAS-like_dom_sf"/>
</dbReference>
<dbReference type="InterPro" id="IPR013655">
    <property type="entry name" value="PAS_fold_3"/>
</dbReference>
<evidence type="ECO:0000256" key="2">
    <source>
        <dbReference type="ARBA" id="ARBA00004429"/>
    </source>
</evidence>
<dbReference type="InterPro" id="IPR036097">
    <property type="entry name" value="HisK_dim/P_sf"/>
</dbReference>
<dbReference type="CDD" id="cd00082">
    <property type="entry name" value="HisKA"/>
    <property type="match status" value="1"/>
</dbReference>
<dbReference type="InterPro" id="IPR000014">
    <property type="entry name" value="PAS"/>
</dbReference>
<organism evidence="17">
    <name type="scientific">Mesorhizobium sp. WSM2240</name>
    <dbReference type="NCBI Taxonomy" id="3228851"/>
    <lineage>
        <taxon>Bacteria</taxon>
        <taxon>Pseudomonadati</taxon>
        <taxon>Pseudomonadota</taxon>
        <taxon>Alphaproteobacteria</taxon>
        <taxon>Hyphomicrobiales</taxon>
        <taxon>Phyllobacteriaceae</taxon>
        <taxon>Mesorhizobium</taxon>
    </lineage>
</organism>
<dbReference type="Gene3D" id="2.10.70.100">
    <property type="match status" value="1"/>
</dbReference>
<sequence length="847" mass="93952">MLVLSSSHSALPAGIEITKGILTALPADVGLYNEYLDSERFSGIEHLENMRRFIGEKYADKPIKVVMALGPQALEFMREYGDEIFPSVPVVYSGVRKERIHDNPPPPNYVGIESRFDLAATVELALALQAEAKELVVVTGAAEFDKAWEATAKAELGTFASRLKLRYLSGLAMDDLLTTVAQLPTDSIVLYLTVYQDGSGRRFIPRDVAARLSQAAGAPVYSVYDTYLGLGIVGGYMDTFEAVGVQAGSIARRILEGENPAEMTIDPNAGHSYRIDWRQLQRWGLDQANLPADAEIRYRPPSLWEQYRELVLAAVIVFALQSMLITALLIERHRRRRAEGSLREGEERIALAAQSANLGLWQWDLVRDRLWVTDLCRALLGIAPDTALSMSSLLDVVSREDRKGLRKTIEKLRSTDKMYESEFRITLPDGEIRWIGVTGRSTFDARGKALRMTGVLTDLTERKRIVEKLRESEERYRNVVETQTELICRYLPDTTLTFVNDTYCRYFGKSREELIGNRFIEFVPESARLAALRYVESIGSKAPIETYEHEVLRPDGSVGWQQWVDRAIFDSTGKTVEIQGIGRDVTELKNAESEAQQRREEVMHLTRVAVLGELSGALAHELNQPLAAILSDAQAARRMISGHALDLGNLTEILDDIVADDNRAGAVIKRLRALLKRGDQQSAPHDINEIVTDVLQFANPELVARRVAVQTDFAPSLPSILGDRVQLQQVLLNLILNGCEAMFSLEAAARRLKITTSSNGNGLVEARVSDHGTGIEPSTLERIFEPFVTTKKSGLGLGLSICRSIITSHGGLIWAQNNPDRGATLGFAIPGTVGESIADRRSGSLRR</sequence>
<keyword evidence="13" id="KW-0472">Membrane</keyword>
<dbReference type="InterPro" id="IPR004358">
    <property type="entry name" value="Sig_transdc_His_kin-like_C"/>
</dbReference>
<comment type="catalytic activity">
    <reaction evidence="1">
        <text>ATP + protein L-histidine = ADP + protein N-phospho-L-histidine.</text>
        <dbReference type="EC" id="2.7.13.3"/>
    </reaction>
</comment>
<dbReference type="Gene3D" id="3.40.50.2300">
    <property type="match status" value="2"/>
</dbReference>
<dbReference type="SMART" id="SM00387">
    <property type="entry name" value="HATPase_c"/>
    <property type="match status" value="1"/>
</dbReference>
<dbReference type="NCBIfam" id="TIGR00229">
    <property type="entry name" value="sensory_box"/>
    <property type="match status" value="2"/>
</dbReference>
<dbReference type="InterPro" id="IPR001610">
    <property type="entry name" value="PAC"/>
</dbReference>
<evidence type="ECO:0000259" key="16">
    <source>
        <dbReference type="PROSITE" id="PS50113"/>
    </source>
</evidence>
<evidence type="ECO:0000256" key="10">
    <source>
        <dbReference type="ARBA" id="ARBA00022741"/>
    </source>
</evidence>
<dbReference type="PANTHER" id="PTHR43304">
    <property type="entry name" value="PHYTOCHROME-LIKE PROTEIN CPH1"/>
    <property type="match status" value="1"/>
</dbReference>
<feature type="domain" description="Histidine kinase" evidence="14">
    <location>
        <begin position="617"/>
        <end position="833"/>
    </location>
</feature>
<evidence type="ECO:0000256" key="7">
    <source>
        <dbReference type="ARBA" id="ARBA00022679"/>
    </source>
</evidence>
<keyword evidence="12" id="KW-1133">Transmembrane helix</keyword>
<evidence type="ECO:0000259" key="14">
    <source>
        <dbReference type="PROSITE" id="PS50109"/>
    </source>
</evidence>
<dbReference type="InterPro" id="IPR052162">
    <property type="entry name" value="Sensor_kinase/Photoreceptor"/>
</dbReference>
<dbReference type="Pfam" id="PF08447">
    <property type="entry name" value="PAS_3"/>
    <property type="match status" value="1"/>
</dbReference>
<evidence type="ECO:0000256" key="11">
    <source>
        <dbReference type="ARBA" id="ARBA00022777"/>
    </source>
</evidence>
<dbReference type="Pfam" id="PF08448">
    <property type="entry name" value="PAS_4"/>
    <property type="match status" value="1"/>
</dbReference>
<dbReference type="InterPro" id="IPR003661">
    <property type="entry name" value="HisK_dim/P_dom"/>
</dbReference>
<comment type="subcellular location">
    <subcellularLocation>
        <location evidence="2">Cell inner membrane</location>
        <topology evidence="2">Multi-pass membrane protein</topology>
    </subcellularLocation>
</comment>
<reference evidence="17" key="1">
    <citation type="submission" date="2024-06" db="EMBL/GenBank/DDBJ databases">
        <title>Mesorhizobium karijinii sp. nov., a symbiont of the iconic Swainsona formosa from arid Australia.</title>
        <authorList>
            <person name="Hill Y.J."/>
            <person name="Watkin E.L.J."/>
            <person name="O'Hara G.W."/>
            <person name="Terpolilli J."/>
            <person name="Tye M.L."/>
            <person name="Kohlmeier M.G."/>
        </authorList>
    </citation>
    <scope>NUCLEOTIDE SEQUENCE</scope>
    <source>
        <strain evidence="17">WSM2240</strain>
    </source>
</reference>
<feature type="domain" description="PAS" evidence="15">
    <location>
        <begin position="345"/>
        <end position="416"/>
    </location>
</feature>
<evidence type="ECO:0000259" key="15">
    <source>
        <dbReference type="PROSITE" id="PS50112"/>
    </source>
</evidence>
<accession>A0AAU8CRA0</accession>
<dbReference type="AlphaFoldDB" id="A0AAU8CRA0"/>
<dbReference type="SMART" id="SM00091">
    <property type="entry name" value="PAS"/>
    <property type="match status" value="2"/>
</dbReference>
<evidence type="ECO:0000313" key="17">
    <source>
        <dbReference type="EMBL" id="XCG49349.1"/>
    </source>
</evidence>
<evidence type="ECO:0000256" key="6">
    <source>
        <dbReference type="ARBA" id="ARBA00022553"/>
    </source>
</evidence>
<keyword evidence="4" id="KW-1003">Cell membrane</keyword>
<evidence type="ECO:0000256" key="12">
    <source>
        <dbReference type="ARBA" id="ARBA00022989"/>
    </source>
</evidence>
<evidence type="ECO:0000256" key="3">
    <source>
        <dbReference type="ARBA" id="ARBA00012438"/>
    </source>
</evidence>
<keyword evidence="11" id="KW-0418">Kinase</keyword>
<name>A0AAU8CRA0_9HYPH</name>
<keyword evidence="9" id="KW-0677">Repeat</keyword>
<dbReference type="Pfam" id="PF02518">
    <property type="entry name" value="HATPase_c"/>
    <property type="match status" value="1"/>
</dbReference>
<dbReference type="InterPro" id="IPR036890">
    <property type="entry name" value="HATPase_C_sf"/>
</dbReference>
<dbReference type="PROSITE" id="PS50112">
    <property type="entry name" value="PAS"/>
    <property type="match status" value="2"/>
</dbReference>
<dbReference type="InterPro" id="IPR000700">
    <property type="entry name" value="PAS-assoc_C"/>
</dbReference>
<dbReference type="GO" id="GO:0000166">
    <property type="term" value="F:nucleotide binding"/>
    <property type="evidence" value="ECO:0007669"/>
    <property type="project" value="UniProtKB-KW"/>
</dbReference>
<keyword evidence="10" id="KW-0547">Nucleotide-binding</keyword>
<dbReference type="GO" id="GO:0005886">
    <property type="term" value="C:plasma membrane"/>
    <property type="evidence" value="ECO:0007669"/>
    <property type="project" value="UniProtKB-SubCell"/>
</dbReference>
<feature type="domain" description="PAC" evidence="16">
    <location>
        <begin position="419"/>
        <end position="471"/>
    </location>
</feature>
<feature type="domain" description="PAS" evidence="15">
    <location>
        <begin position="472"/>
        <end position="520"/>
    </location>
</feature>
<gene>
    <name evidence="17" type="ORF">ABVK50_01540</name>
</gene>
<evidence type="ECO:0000256" key="9">
    <source>
        <dbReference type="ARBA" id="ARBA00022737"/>
    </source>
</evidence>
<dbReference type="SUPFAM" id="SSF47384">
    <property type="entry name" value="Homodimeric domain of signal transducing histidine kinase"/>
    <property type="match status" value="1"/>
</dbReference>
<evidence type="ECO:0000256" key="13">
    <source>
        <dbReference type="ARBA" id="ARBA00023136"/>
    </source>
</evidence>
<evidence type="ECO:0000256" key="5">
    <source>
        <dbReference type="ARBA" id="ARBA00022519"/>
    </source>
</evidence>
<keyword evidence="6" id="KW-0597">Phosphoprotein</keyword>
<keyword evidence="5" id="KW-0997">Cell inner membrane</keyword>
<feature type="domain" description="PAC" evidence="16">
    <location>
        <begin position="545"/>
        <end position="597"/>
    </location>
</feature>
<dbReference type="FunFam" id="2.10.70.100:FF:000001">
    <property type="entry name" value="Sensory transduction histidine kinase"/>
    <property type="match status" value="1"/>
</dbReference>
<dbReference type="RefSeq" id="WP_353643116.1">
    <property type="nucleotide sequence ID" value="NZ_CP159253.1"/>
</dbReference>
<dbReference type="InterPro" id="IPR013656">
    <property type="entry name" value="PAS_4"/>
</dbReference>
<dbReference type="PROSITE" id="PS50109">
    <property type="entry name" value="HIS_KIN"/>
    <property type="match status" value="1"/>
</dbReference>
<dbReference type="InterPro" id="IPR003594">
    <property type="entry name" value="HATPase_dom"/>
</dbReference>
<dbReference type="SMART" id="SM00086">
    <property type="entry name" value="PAC"/>
    <property type="match status" value="2"/>
</dbReference>
<dbReference type="GO" id="GO:0000155">
    <property type="term" value="F:phosphorelay sensor kinase activity"/>
    <property type="evidence" value="ECO:0007669"/>
    <property type="project" value="InterPro"/>
</dbReference>
<keyword evidence="8" id="KW-0812">Transmembrane</keyword>
<evidence type="ECO:0000256" key="8">
    <source>
        <dbReference type="ARBA" id="ARBA00022692"/>
    </source>
</evidence>
<dbReference type="Gene3D" id="3.30.565.10">
    <property type="entry name" value="Histidine kinase-like ATPase, C-terminal domain"/>
    <property type="match status" value="1"/>
</dbReference>
<dbReference type="PRINTS" id="PR00344">
    <property type="entry name" value="BCTRLSENSOR"/>
</dbReference>
<evidence type="ECO:0000256" key="1">
    <source>
        <dbReference type="ARBA" id="ARBA00000085"/>
    </source>
</evidence>
<dbReference type="SUPFAM" id="SSF55874">
    <property type="entry name" value="ATPase domain of HSP90 chaperone/DNA topoisomerase II/histidine kinase"/>
    <property type="match status" value="1"/>
</dbReference>
<dbReference type="EC" id="2.7.13.3" evidence="3"/>
<dbReference type="PANTHER" id="PTHR43304:SF1">
    <property type="entry name" value="PAC DOMAIN-CONTAINING PROTEIN"/>
    <property type="match status" value="1"/>
</dbReference>
<dbReference type="CDD" id="cd00130">
    <property type="entry name" value="PAS"/>
    <property type="match status" value="2"/>
</dbReference>
<dbReference type="PROSITE" id="PS50113">
    <property type="entry name" value="PAC"/>
    <property type="match status" value="2"/>
</dbReference>
<dbReference type="Gene3D" id="1.10.287.130">
    <property type="match status" value="1"/>
</dbReference>